<dbReference type="AlphaFoldDB" id="A0AAN4Z760"/>
<sequence length="88" mass="10020">SLLFSLSDPSNPQFAVVPSHHHKYQCPRCVHIEKTFREMSDILSSIQISDPSDEIKELIFKLNNHRDLITQGSCATLCIHRASTPDHH</sequence>
<comment type="caution">
    <text evidence="1">The sequence shown here is derived from an EMBL/GenBank/DDBJ whole genome shotgun (WGS) entry which is preliminary data.</text>
</comment>
<organism evidence="1 2">
    <name type="scientific">Pristionchus mayeri</name>
    <dbReference type="NCBI Taxonomy" id="1317129"/>
    <lineage>
        <taxon>Eukaryota</taxon>
        <taxon>Metazoa</taxon>
        <taxon>Ecdysozoa</taxon>
        <taxon>Nematoda</taxon>
        <taxon>Chromadorea</taxon>
        <taxon>Rhabditida</taxon>
        <taxon>Rhabditina</taxon>
        <taxon>Diplogasteromorpha</taxon>
        <taxon>Diplogasteroidea</taxon>
        <taxon>Neodiplogasteridae</taxon>
        <taxon>Pristionchus</taxon>
    </lineage>
</organism>
<evidence type="ECO:0000313" key="2">
    <source>
        <dbReference type="Proteomes" id="UP001328107"/>
    </source>
</evidence>
<keyword evidence="2" id="KW-1185">Reference proteome</keyword>
<dbReference type="EMBL" id="BTRK01000002">
    <property type="protein sequence ID" value="GMR35678.1"/>
    <property type="molecule type" value="Genomic_DNA"/>
</dbReference>
<name>A0AAN4Z760_9BILA</name>
<accession>A0AAN4Z760</accession>
<protein>
    <submittedName>
        <fullName evidence="1">Uncharacterized protein</fullName>
    </submittedName>
</protein>
<feature type="non-terminal residue" evidence="1">
    <location>
        <position position="1"/>
    </location>
</feature>
<proteinExistence type="predicted"/>
<dbReference type="Proteomes" id="UP001328107">
    <property type="component" value="Unassembled WGS sequence"/>
</dbReference>
<evidence type="ECO:0000313" key="1">
    <source>
        <dbReference type="EMBL" id="GMR35678.1"/>
    </source>
</evidence>
<reference evidence="2" key="1">
    <citation type="submission" date="2022-10" db="EMBL/GenBank/DDBJ databases">
        <title>Genome assembly of Pristionchus species.</title>
        <authorList>
            <person name="Yoshida K."/>
            <person name="Sommer R.J."/>
        </authorList>
    </citation>
    <scope>NUCLEOTIDE SEQUENCE [LARGE SCALE GENOMIC DNA]</scope>
    <source>
        <strain evidence="2">RS5460</strain>
    </source>
</reference>
<gene>
    <name evidence="1" type="ORF">PMAYCL1PPCAC_05873</name>
</gene>